<dbReference type="AlphaFoldDB" id="A0A4Q2SDN6"/>
<dbReference type="CDD" id="cd04301">
    <property type="entry name" value="NAT_SF"/>
    <property type="match status" value="1"/>
</dbReference>
<dbReference type="Gene3D" id="3.40.630.30">
    <property type="match status" value="1"/>
</dbReference>
<feature type="domain" description="ACT" evidence="2">
    <location>
        <begin position="7"/>
        <end position="81"/>
    </location>
</feature>
<feature type="domain" description="N-acetyltransferase" evidence="1">
    <location>
        <begin position="146"/>
        <end position="292"/>
    </location>
</feature>
<dbReference type="GO" id="GO:0016747">
    <property type="term" value="F:acyltransferase activity, transferring groups other than amino-acyl groups"/>
    <property type="evidence" value="ECO:0007669"/>
    <property type="project" value="InterPro"/>
</dbReference>
<dbReference type="InterPro" id="IPR016181">
    <property type="entry name" value="Acyl_CoA_acyltransferase"/>
</dbReference>
<keyword evidence="3" id="KW-0808">Transferase</keyword>
<dbReference type="OrthoDB" id="5516749at2"/>
<dbReference type="CDD" id="cd02116">
    <property type="entry name" value="ACT"/>
    <property type="match status" value="1"/>
</dbReference>
<sequence>MGDMLWRVRTTLDDRPGALAELTSACGSAGVNILGLQVFPGLDRVTDELVLRTPDDWELADLADLVERSGGTGVSVLPCTEAALADQPTRYVLAARSILAAPATFPDVVAQLFDAEADPDGAGLSAVMDGMDLEIGDVVVQLRRTAPFTAAEHARGRALAELVADVLAASAASAAPEPKDLSTDEEPVLEVREGEVCAVVAAVVVGRAAWEVDDDDHVWHVELAVDPAWRRRRIGSRLLLETARAARGSDADEIVLRTAADNPAVLPLVLGTGLRGRIRMGSDDLTVRIPVRRLATV</sequence>
<dbReference type="Proteomes" id="UP000293291">
    <property type="component" value="Unassembled WGS sequence"/>
</dbReference>
<dbReference type="Pfam" id="PF00583">
    <property type="entry name" value="Acetyltransf_1"/>
    <property type="match status" value="1"/>
</dbReference>
<comment type="caution">
    <text evidence="3">The sequence shown here is derived from an EMBL/GenBank/DDBJ whole genome shotgun (WGS) entry which is preliminary data.</text>
</comment>
<evidence type="ECO:0000259" key="2">
    <source>
        <dbReference type="PROSITE" id="PS51671"/>
    </source>
</evidence>
<reference evidence="3 4" key="1">
    <citation type="submission" date="2019-01" db="EMBL/GenBank/DDBJ databases">
        <title>Novel species of Nocardioides.</title>
        <authorList>
            <person name="Liu Q."/>
            <person name="Xin Y.-H."/>
        </authorList>
    </citation>
    <scope>NUCLEOTIDE SEQUENCE [LARGE SCALE GENOMIC DNA]</scope>
    <source>
        <strain evidence="3 4">CGMCC 4.6875</strain>
    </source>
</reference>
<dbReference type="EMBL" id="SDWU01000013">
    <property type="protein sequence ID" value="RYC00851.1"/>
    <property type="molecule type" value="Genomic_DNA"/>
</dbReference>
<dbReference type="PROSITE" id="PS51186">
    <property type="entry name" value="GNAT"/>
    <property type="match status" value="1"/>
</dbReference>
<gene>
    <name evidence="3" type="ORF">EUA07_12655</name>
</gene>
<protein>
    <submittedName>
        <fullName evidence="3">GNAT family N-acetyltransferase</fullName>
    </submittedName>
</protein>
<evidence type="ECO:0000259" key="1">
    <source>
        <dbReference type="PROSITE" id="PS51186"/>
    </source>
</evidence>
<dbReference type="PROSITE" id="PS51671">
    <property type="entry name" value="ACT"/>
    <property type="match status" value="1"/>
</dbReference>
<evidence type="ECO:0000313" key="4">
    <source>
        <dbReference type="Proteomes" id="UP000293291"/>
    </source>
</evidence>
<dbReference type="SUPFAM" id="SSF55021">
    <property type="entry name" value="ACT-like"/>
    <property type="match status" value="1"/>
</dbReference>
<dbReference type="Pfam" id="PF01842">
    <property type="entry name" value="ACT"/>
    <property type="match status" value="1"/>
</dbReference>
<proteinExistence type="predicted"/>
<dbReference type="InterPro" id="IPR000182">
    <property type="entry name" value="GNAT_dom"/>
</dbReference>
<dbReference type="SUPFAM" id="SSF55729">
    <property type="entry name" value="Acyl-CoA N-acyltransferases (Nat)"/>
    <property type="match status" value="1"/>
</dbReference>
<keyword evidence="4" id="KW-1185">Reference proteome</keyword>
<evidence type="ECO:0000313" key="3">
    <source>
        <dbReference type="EMBL" id="RYC00851.1"/>
    </source>
</evidence>
<accession>A0A4Q2SDN6</accession>
<organism evidence="3 4">
    <name type="scientific">Nocardioides ganghwensis</name>
    <dbReference type="NCBI Taxonomy" id="252230"/>
    <lineage>
        <taxon>Bacteria</taxon>
        <taxon>Bacillati</taxon>
        <taxon>Actinomycetota</taxon>
        <taxon>Actinomycetes</taxon>
        <taxon>Propionibacteriales</taxon>
        <taxon>Nocardioidaceae</taxon>
        <taxon>Nocardioides</taxon>
    </lineage>
</organism>
<dbReference type="InterPro" id="IPR002912">
    <property type="entry name" value="ACT_dom"/>
</dbReference>
<dbReference type="InterPro" id="IPR045865">
    <property type="entry name" value="ACT-like_dom_sf"/>
</dbReference>
<name>A0A4Q2SDN6_9ACTN</name>